<dbReference type="InterPro" id="IPR006120">
    <property type="entry name" value="Resolvase_HTH_dom"/>
</dbReference>
<proteinExistence type="predicted"/>
<dbReference type="GO" id="GO:0003677">
    <property type="term" value="F:DNA binding"/>
    <property type="evidence" value="ECO:0007669"/>
    <property type="project" value="InterPro"/>
</dbReference>
<reference evidence="3" key="2">
    <citation type="submission" date="2024-06" db="EMBL/GenBank/DDBJ databases">
        <title>Complete Genome Sequence of mouse commensal type strain Neisseria musculi.</title>
        <authorList>
            <person name="Thapa E."/>
            <person name="Aluvathingal J."/>
            <person name="Nadendla S."/>
            <person name="Mehta A."/>
            <person name="Tettelin H."/>
            <person name="Weyand N.J."/>
        </authorList>
    </citation>
    <scope>NUCLEOTIDE SEQUENCE</scope>
    <source>
        <strain evidence="3 4">NW831</strain>
    </source>
</reference>
<dbReference type="Proteomes" id="UP000516412">
    <property type="component" value="Chromosome"/>
</dbReference>
<sequence length="31" mass="3642">MINMETITKARRLFHQGVSVRQIAKQSDINR</sequence>
<dbReference type="GO" id="GO:0000150">
    <property type="term" value="F:DNA strand exchange activity"/>
    <property type="evidence" value="ECO:0007669"/>
    <property type="project" value="InterPro"/>
</dbReference>
<name>A0A7H1MBU9_9NEIS</name>
<keyword evidence="4" id="KW-1185">Reference proteome</keyword>
<dbReference type="AlphaFoldDB" id="A0A7H1MBU9"/>
<evidence type="ECO:0000313" key="2">
    <source>
        <dbReference type="EMBL" id="QNT57701.1"/>
    </source>
</evidence>
<dbReference type="Pfam" id="PF02796">
    <property type="entry name" value="HTH_7"/>
    <property type="match status" value="1"/>
</dbReference>
<reference evidence="4" key="1">
    <citation type="submission" date="2020-09" db="EMBL/GenBank/DDBJ databases">
        <title>Complete Genome Sequence of mouse commensal type strain Neisseria musculi.</title>
        <authorList>
            <person name="Thapa E."/>
            <person name="Aluvathingal J."/>
            <person name="Nadendla S."/>
            <person name="Mehta A."/>
            <person name="Tettelin H."/>
            <person name="Weyand N.J."/>
        </authorList>
    </citation>
    <scope>NUCLEOTIDE SEQUENCE [LARGE SCALE GENOMIC DNA]</scope>
    <source>
        <strain evidence="2 4">NW831</strain>
    </source>
</reference>
<dbReference type="Gene3D" id="1.10.10.60">
    <property type="entry name" value="Homeodomain-like"/>
    <property type="match status" value="1"/>
</dbReference>
<feature type="domain" description="Resolvase HTH" evidence="1">
    <location>
        <begin position="2"/>
        <end position="30"/>
    </location>
</feature>
<organism evidence="3 4">
    <name type="scientific">Neisseria musculi</name>
    <dbReference type="NCBI Taxonomy" id="1815583"/>
    <lineage>
        <taxon>Bacteria</taxon>
        <taxon>Pseudomonadati</taxon>
        <taxon>Pseudomonadota</taxon>
        <taxon>Betaproteobacteria</taxon>
        <taxon>Neisseriales</taxon>
        <taxon>Neisseriaceae</taxon>
        <taxon>Neisseria</taxon>
    </lineage>
</organism>
<dbReference type="EMBL" id="CP060414">
    <property type="protein sequence ID" value="QNT59114.1"/>
    <property type="molecule type" value="Genomic_DNA"/>
</dbReference>
<protein>
    <recommendedName>
        <fullName evidence="1">Resolvase HTH domain-containing protein</fullName>
    </recommendedName>
</protein>
<evidence type="ECO:0000259" key="1">
    <source>
        <dbReference type="Pfam" id="PF02796"/>
    </source>
</evidence>
<dbReference type="RefSeq" id="WP_245231734.1">
    <property type="nucleotide sequence ID" value="NZ_CP060414.2"/>
</dbReference>
<evidence type="ECO:0000313" key="4">
    <source>
        <dbReference type="Proteomes" id="UP000516412"/>
    </source>
</evidence>
<dbReference type="EMBL" id="CP060414">
    <property type="protein sequence ID" value="QNT57701.1"/>
    <property type="molecule type" value="Genomic_DNA"/>
</dbReference>
<gene>
    <name evidence="2" type="ORF">H7A79_0094</name>
    <name evidence="3" type="ORF">H7A79_2670</name>
</gene>
<dbReference type="KEGG" id="nmus:H7A79_2670"/>
<dbReference type="KEGG" id="nmus:H7A79_0094"/>
<accession>A0A7H1MBU9</accession>
<evidence type="ECO:0000313" key="3">
    <source>
        <dbReference type="EMBL" id="QNT59114.1"/>
    </source>
</evidence>